<sequence>MEVSEKATSHYKWVPPPQHSKTRVHNKSLLGQYLAHCLLIYIEVSPIEQNQIKKKEMTQSGLAQKKRKKKQQQELRGIGIAAKETPADPTIHSKLWMARLVGYRNFNGTPGLMFKYVG</sequence>
<protein>
    <submittedName>
        <fullName evidence="2">Uncharacterized protein</fullName>
    </submittedName>
</protein>
<reference evidence="2 3" key="1">
    <citation type="submission" date="2023-03" db="EMBL/GenBank/DDBJ databases">
        <title>WGS of Gossypium arboreum.</title>
        <authorList>
            <person name="Yu D."/>
        </authorList>
    </citation>
    <scope>NUCLEOTIDE SEQUENCE [LARGE SCALE GENOMIC DNA]</scope>
    <source>
        <tissue evidence="2">Leaf</tissue>
    </source>
</reference>
<gene>
    <name evidence="2" type="ORF">PVK06_038311</name>
</gene>
<dbReference type="EMBL" id="JARKNE010000011">
    <property type="protein sequence ID" value="KAK5783796.1"/>
    <property type="molecule type" value="Genomic_DNA"/>
</dbReference>
<comment type="caution">
    <text evidence="2">The sequence shown here is derived from an EMBL/GenBank/DDBJ whole genome shotgun (WGS) entry which is preliminary data.</text>
</comment>
<feature type="region of interest" description="Disordered" evidence="1">
    <location>
        <begin position="56"/>
        <end position="81"/>
    </location>
</feature>
<organism evidence="2 3">
    <name type="scientific">Gossypium arboreum</name>
    <name type="common">Tree cotton</name>
    <name type="synonym">Gossypium nanking</name>
    <dbReference type="NCBI Taxonomy" id="29729"/>
    <lineage>
        <taxon>Eukaryota</taxon>
        <taxon>Viridiplantae</taxon>
        <taxon>Streptophyta</taxon>
        <taxon>Embryophyta</taxon>
        <taxon>Tracheophyta</taxon>
        <taxon>Spermatophyta</taxon>
        <taxon>Magnoliopsida</taxon>
        <taxon>eudicotyledons</taxon>
        <taxon>Gunneridae</taxon>
        <taxon>Pentapetalae</taxon>
        <taxon>rosids</taxon>
        <taxon>malvids</taxon>
        <taxon>Malvales</taxon>
        <taxon>Malvaceae</taxon>
        <taxon>Malvoideae</taxon>
        <taxon>Gossypium</taxon>
    </lineage>
</organism>
<feature type="region of interest" description="Disordered" evidence="1">
    <location>
        <begin position="1"/>
        <end position="22"/>
    </location>
</feature>
<accession>A0ABR0MZV4</accession>
<evidence type="ECO:0000256" key="1">
    <source>
        <dbReference type="SAM" id="MobiDB-lite"/>
    </source>
</evidence>
<name>A0ABR0MZV4_GOSAR</name>
<keyword evidence="3" id="KW-1185">Reference proteome</keyword>
<evidence type="ECO:0000313" key="3">
    <source>
        <dbReference type="Proteomes" id="UP001358586"/>
    </source>
</evidence>
<evidence type="ECO:0000313" key="2">
    <source>
        <dbReference type="EMBL" id="KAK5783796.1"/>
    </source>
</evidence>
<proteinExistence type="predicted"/>
<dbReference type="Proteomes" id="UP001358586">
    <property type="component" value="Chromosome 11"/>
</dbReference>